<reference evidence="3" key="3">
    <citation type="submission" date="2019-07" db="EMBL/GenBank/DDBJ databases">
        <authorList>
            <person name="Seetharam A."/>
            <person name="Woodhouse M."/>
            <person name="Cannon E."/>
        </authorList>
    </citation>
    <scope>NUCLEOTIDE SEQUENCE [LARGE SCALE GENOMIC DNA]</scope>
    <source>
        <strain evidence="3">cv. B73</strain>
    </source>
</reference>
<dbReference type="eggNOG" id="ENOG502QSWA">
    <property type="taxonomic scope" value="Eukaryota"/>
</dbReference>
<evidence type="ECO:0000313" key="4">
    <source>
        <dbReference type="Proteomes" id="UP000007305"/>
    </source>
</evidence>
<proteinExistence type="predicted"/>
<evidence type="ECO:0000313" key="3">
    <source>
        <dbReference type="EnsemblPlants" id="Zm00001eb295040_P002"/>
    </source>
</evidence>
<reference evidence="4" key="1">
    <citation type="journal article" date="2009" name="Science">
        <title>The B73 maize genome: complexity, diversity, and dynamics.</title>
        <authorList>
            <person name="Schnable P.S."/>
            <person name="Ware D."/>
            <person name="Fulton R.S."/>
            <person name="Stein J.C."/>
            <person name="Wei F."/>
            <person name="Pasternak S."/>
            <person name="Liang C."/>
            <person name="Zhang J."/>
            <person name="Fulton L."/>
            <person name="Graves T.A."/>
            <person name="Minx P."/>
            <person name="Reily A.D."/>
            <person name="Courtney L."/>
            <person name="Kruchowski S.S."/>
            <person name="Tomlinson C."/>
            <person name="Strong C."/>
            <person name="Delehaunty K."/>
            <person name="Fronick C."/>
            <person name="Courtney B."/>
            <person name="Rock S.M."/>
            <person name="Belter E."/>
            <person name="Du F."/>
            <person name="Kim K."/>
            <person name="Abbott R.M."/>
            <person name="Cotton M."/>
            <person name="Levy A."/>
            <person name="Marchetto P."/>
            <person name="Ochoa K."/>
            <person name="Jackson S.M."/>
            <person name="Gillam B."/>
            <person name="Chen W."/>
            <person name="Yan L."/>
            <person name="Higginbotham J."/>
            <person name="Cardenas M."/>
            <person name="Waligorski J."/>
            <person name="Applebaum E."/>
            <person name="Phelps L."/>
            <person name="Falcone J."/>
            <person name="Kanchi K."/>
            <person name="Thane T."/>
            <person name="Scimone A."/>
            <person name="Thane N."/>
            <person name="Henke J."/>
            <person name="Wang T."/>
            <person name="Ruppert J."/>
            <person name="Shah N."/>
            <person name="Rotter K."/>
            <person name="Hodges J."/>
            <person name="Ingenthron E."/>
            <person name="Cordes M."/>
            <person name="Kohlberg S."/>
            <person name="Sgro J."/>
            <person name="Delgado B."/>
            <person name="Mead K."/>
            <person name="Chinwalla A."/>
            <person name="Leonard S."/>
            <person name="Crouse K."/>
            <person name="Collura K."/>
            <person name="Kudrna D."/>
            <person name="Currie J."/>
            <person name="He R."/>
            <person name="Angelova A."/>
            <person name="Rajasekar S."/>
            <person name="Mueller T."/>
            <person name="Lomeli R."/>
            <person name="Scara G."/>
            <person name="Ko A."/>
            <person name="Delaney K."/>
            <person name="Wissotski M."/>
            <person name="Lopez G."/>
            <person name="Campos D."/>
            <person name="Braidotti M."/>
            <person name="Ashley E."/>
            <person name="Golser W."/>
            <person name="Kim H."/>
            <person name="Lee S."/>
            <person name="Lin J."/>
            <person name="Dujmic Z."/>
            <person name="Kim W."/>
            <person name="Talag J."/>
            <person name="Zuccolo A."/>
            <person name="Fan C."/>
            <person name="Sebastian A."/>
            <person name="Kramer M."/>
            <person name="Spiegel L."/>
            <person name="Nascimento L."/>
            <person name="Zutavern T."/>
            <person name="Miller B."/>
            <person name="Ambroise C."/>
            <person name="Muller S."/>
            <person name="Spooner W."/>
            <person name="Narechania A."/>
            <person name="Ren L."/>
            <person name="Wei S."/>
            <person name="Kumari S."/>
            <person name="Faga B."/>
            <person name="Levy M.J."/>
            <person name="McMahan L."/>
            <person name="Van Buren P."/>
            <person name="Vaughn M.W."/>
            <person name="Ying K."/>
            <person name="Yeh C.-T."/>
            <person name="Emrich S.J."/>
            <person name="Jia Y."/>
            <person name="Kalyanaraman A."/>
            <person name="Hsia A.-P."/>
            <person name="Barbazuk W.B."/>
            <person name="Baucom R.S."/>
            <person name="Brutnell T.P."/>
            <person name="Carpita N.C."/>
            <person name="Chaparro C."/>
            <person name="Chia J.-M."/>
            <person name="Deragon J.-M."/>
            <person name="Estill J.C."/>
            <person name="Fu Y."/>
            <person name="Jeddeloh J.A."/>
            <person name="Han Y."/>
            <person name="Lee H."/>
            <person name="Li P."/>
            <person name="Lisch D.R."/>
            <person name="Liu S."/>
            <person name="Liu Z."/>
            <person name="Nagel D.H."/>
            <person name="McCann M.C."/>
            <person name="SanMiguel P."/>
            <person name="Myers A.M."/>
            <person name="Nettleton D."/>
            <person name="Nguyen J."/>
            <person name="Penning B.W."/>
            <person name="Ponnala L."/>
            <person name="Schneider K.L."/>
            <person name="Schwartz D.C."/>
            <person name="Sharma A."/>
            <person name="Soderlund C."/>
            <person name="Springer N.M."/>
            <person name="Sun Q."/>
            <person name="Wang H."/>
            <person name="Waterman M."/>
            <person name="Westerman R."/>
            <person name="Wolfgruber T.K."/>
            <person name="Yang L."/>
            <person name="Yu Y."/>
            <person name="Zhang L."/>
            <person name="Zhou S."/>
            <person name="Zhu Q."/>
            <person name="Bennetzen J.L."/>
            <person name="Dawe R.K."/>
            <person name="Jiang J."/>
            <person name="Jiang N."/>
            <person name="Presting G.G."/>
            <person name="Wessler S.R."/>
            <person name="Aluru S."/>
            <person name="Martienssen R.A."/>
            <person name="Clifton S.W."/>
            <person name="McCombie W.R."/>
            <person name="Wing R.A."/>
            <person name="Wilson R.K."/>
        </authorList>
    </citation>
    <scope>NUCLEOTIDE SEQUENCE [LARGE SCALE GENOMIC DNA]</scope>
    <source>
        <strain evidence="4">cv. B73</strain>
    </source>
</reference>
<reference evidence="2" key="2">
    <citation type="submission" date="2015-12" db="EMBL/GenBank/DDBJ databases">
        <title>Update maize B73 reference genome by single molecule sequencing technologies.</title>
        <authorList>
            <consortium name="Maize Genome Sequencing Project"/>
            <person name="Ware D."/>
        </authorList>
    </citation>
    <scope>NUCLEOTIDE SEQUENCE</scope>
    <source>
        <tissue evidence="2">Seedling</tissue>
    </source>
</reference>
<dbReference type="IntAct" id="A0A1D6MBW9">
    <property type="interactions" value="1"/>
</dbReference>
<dbReference type="OMA" id="MMMANLC"/>
<feature type="domain" description="DUF7812" evidence="1">
    <location>
        <begin position="102"/>
        <end position="469"/>
    </location>
</feature>
<dbReference type="KEGG" id="zma:103630700"/>
<organism evidence="3 4">
    <name type="scientific">Zea mays</name>
    <name type="common">Maize</name>
    <dbReference type="NCBI Taxonomy" id="4577"/>
    <lineage>
        <taxon>Eukaryota</taxon>
        <taxon>Viridiplantae</taxon>
        <taxon>Streptophyta</taxon>
        <taxon>Embryophyta</taxon>
        <taxon>Tracheophyta</taxon>
        <taxon>Spermatophyta</taxon>
        <taxon>Magnoliopsida</taxon>
        <taxon>Liliopsida</taxon>
        <taxon>Poales</taxon>
        <taxon>Poaceae</taxon>
        <taxon>PACMAD clade</taxon>
        <taxon>Panicoideae</taxon>
        <taxon>Andropogonodae</taxon>
        <taxon>Andropogoneae</taxon>
        <taxon>Tripsacinae</taxon>
        <taxon>Zea</taxon>
    </lineage>
</organism>
<dbReference type="PANTHER" id="PTHR36786">
    <property type="entry name" value="2-ISOPROPYLMALATE SYNTHASE"/>
    <property type="match status" value="1"/>
</dbReference>
<dbReference type="GeneID" id="103630700"/>
<dbReference type="Pfam" id="PF25104">
    <property type="entry name" value="DUF7812"/>
    <property type="match status" value="1"/>
</dbReference>
<dbReference type="Gramene" id="Zm00001eb295040_T002">
    <property type="protein sequence ID" value="Zm00001eb295040_P002"/>
    <property type="gene ID" value="Zm00001eb295040"/>
</dbReference>
<accession>A0A1D6MBW9</accession>
<dbReference type="EMBL" id="CM000782">
    <property type="protein sequence ID" value="AQK88253.1"/>
    <property type="molecule type" value="Genomic_DNA"/>
</dbReference>
<reference evidence="3" key="4">
    <citation type="submission" date="2021-05" db="UniProtKB">
        <authorList>
            <consortium name="EnsemblPlants"/>
        </authorList>
    </citation>
    <scope>IDENTIFICATION</scope>
    <source>
        <strain evidence="3">cv. B73</strain>
    </source>
</reference>
<dbReference type="InterPro" id="IPR056714">
    <property type="entry name" value="DUF7812"/>
</dbReference>
<protein>
    <recommendedName>
        <fullName evidence="1">DUF7812 domain-containing protein</fullName>
    </recommendedName>
</protein>
<evidence type="ECO:0000313" key="2">
    <source>
        <dbReference type="EMBL" id="AQK88253.1"/>
    </source>
</evidence>
<dbReference type="ExpressionAtlas" id="A0A1D6MBW9">
    <property type="expression patterns" value="baseline and differential"/>
</dbReference>
<dbReference type="PaxDb" id="4577-GRMZM2G113382_P01"/>
<sequence length="613" mass="69363">MTALHHLLCRSHFSLEARKINPRVSASNPRPMPDANELEAARRVATFTLAELSISSSTLPPRSNLPALFRRCLQLLPLLNAGDPKLAARCCRGLLASVGAILSRDLSPSLLPAIEVFTESVVSSDHLRSCLIIANCAAREGSRMFAEADPYEDEHIMLELVCRHFISSLLDEGAFEVFLSALSWSGRALQRTPEISFQGAFVLVQRTYLSLPAVVQAHLLLLMSRCTSGQNLNSHMLAFRYAMNLYVRYLPALRVFNITRSAIPPLNYLGKKRSFSCIKDSTDQKLRSQIYRLLSFCELHCGDDLPVNESDIGCIIEMNQHMFLEKFRQECIVFVKGILSSILCCAKQKEVSEPDTEVSDEIICLAAATRVMGSSILYILHNKNYEANCKEYNVICEIISLLGQYGTDELHRYDLLAIIGESVESESASMLMLAHFASLSTCCLRRRLGFLWKGCIIMMMIATNLIAEEQSWGTFHLPMDVSKYSPVFCNTEKGIVEVSARTKEIILRYKSIHKSHNKGRRFYDDGISLGAPEECNSRVGKPAGQRFFECHPEYSRKSWADILDYVECEEGKDYSNALKQLQKFKKFKYRKWFDKRQSKRQCIMDTLGLKSRS</sequence>
<dbReference type="AlphaFoldDB" id="A0A1D6MBW9"/>
<keyword evidence="4" id="KW-1185">Reference proteome</keyword>
<dbReference type="EnsemblPlants" id="Zm00001eb295040_T002">
    <property type="protein sequence ID" value="Zm00001eb295040_P002"/>
    <property type="gene ID" value="Zm00001eb295040"/>
</dbReference>
<dbReference type="PANTHER" id="PTHR36786:SF1">
    <property type="entry name" value="2-ISOPROPYLMALATE SYNTHASE"/>
    <property type="match status" value="1"/>
</dbReference>
<gene>
    <name evidence="3" type="primary">LOC103630700</name>
    <name evidence="2" type="ORF">ZEAMMB73_Zm00001d038928</name>
</gene>
<name>A0A1D6MBW9_MAIZE</name>
<dbReference type="Proteomes" id="UP000007305">
    <property type="component" value="Chromosome 6"/>
</dbReference>
<evidence type="ECO:0000259" key="1">
    <source>
        <dbReference type="Pfam" id="PF25104"/>
    </source>
</evidence>
<dbReference type="RefSeq" id="XP_008649977.1">
    <property type="nucleotide sequence ID" value="XM_008651755.4"/>
</dbReference>
<dbReference type="OrthoDB" id="1882119at2759"/>